<sequence length="177" mass="19639">MENMNQIEMAKKMRKVGFCMNFLMGISLSFFLSLIGMASSGHFEVKGWLLSFVASCILSILIGFCLPIHKVGTFLGNKIGLKERTLPFHLFESLVSDCFYTPLLSFSMVALAYLGMKRQLAAAIANGAPADSLPQITFLQMFLPSLILTMIAGYFLIFILQPLFLKILLKNPAPSKD</sequence>
<feature type="transmembrane region" description="Helical" evidence="1">
    <location>
        <begin position="48"/>
        <end position="69"/>
    </location>
</feature>
<dbReference type="AlphaFoldDB" id="A0A7W8G6I9"/>
<evidence type="ECO:0000313" key="3">
    <source>
        <dbReference type="Proteomes" id="UP000518887"/>
    </source>
</evidence>
<proteinExistence type="predicted"/>
<feature type="transmembrane region" description="Helical" evidence="1">
    <location>
        <begin position="136"/>
        <end position="160"/>
    </location>
</feature>
<evidence type="ECO:0000256" key="1">
    <source>
        <dbReference type="SAM" id="Phobius"/>
    </source>
</evidence>
<gene>
    <name evidence="2" type="ORF">HNP76_000037</name>
</gene>
<keyword evidence="1" id="KW-1133">Transmembrane helix</keyword>
<reference evidence="2 3" key="1">
    <citation type="submission" date="2020-08" db="EMBL/GenBank/DDBJ databases">
        <title>Genomic Encyclopedia of Type Strains, Phase IV (KMG-IV): sequencing the most valuable type-strain genomes for metagenomic binning, comparative biology and taxonomic classification.</title>
        <authorList>
            <person name="Goeker M."/>
        </authorList>
    </citation>
    <scope>NUCLEOTIDE SEQUENCE [LARGE SCALE GENOMIC DNA]</scope>
    <source>
        <strain evidence="2 3">DSM 103462</strain>
    </source>
</reference>
<keyword evidence="3" id="KW-1185">Reference proteome</keyword>
<comment type="caution">
    <text evidence="2">The sequence shown here is derived from an EMBL/GenBank/DDBJ whole genome shotgun (WGS) entry which is preliminary data.</text>
</comment>
<dbReference type="EMBL" id="JACHFQ010000001">
    <property type="protein sequence ID" value="MBB5224697.1"/>
    <property type="molecule type" value="Genomic_DNA"/>
</dbReference>
<protein>
    <submittedName>
        <fullName evidence="2">Uncharacterized protein</fullName>
    </submittedName>
</protein>
<keyword evidence="1" id="KW-0812">Transmembrane</keyword>
<evidence type="ECO:0000313" key="2">
    <source>
        <dbReference type="EMBL" id="MBB5224697.1"/>
    </source>
</evidence>
<keyword evidence="1" id="KW-0472">Membrane</keyword>
<feature type="transmembrane region" description="Helical" evidence="1">
    <location>
        <begin position="90"/>
        <end position="116"/>
    </location>
</feature>
<dbReference type="Proteomes" id="UP000518887">
    <property type="component" value="Unassembled WGS sequence"/>
</dbReference>
<name>A0A7W8G6I9_9SPIR</name>
<dbReference type="RefSeq" id="WP_184656302.1">
    <property type="nucleotide sequence ID" value="NZ_JACHFQ010000001.1"/>
</dbReference>
<organism evidence="2 3">
    <name type="scientific">Treponema ruminis</name>
    <dbReference type="NCBI Taxonomy" id="744515"/>
    <lineage>
        <taxon>Bacteria</taxon>
        <taxon>Pseudomonadati</taxon>
        <taxon>Spirochaetota</taxon>
        <taxon>Spirochaetia</taxon>
        <taxon>Spirochaetales</taxon>
        <taxon>Treponemataceae</taxon>
        <taxon>Treponema</taxon>
    </lineage>
</organism>
<accession>A0A7W8G6I9</accession>